<protein>
    <submittedName>
        <fullName evidence="1">Uncharacterized protein</fullName>
    </submittedName>
</protein>
<keyword evidence="2" id="KW-1185">Reference proteome</keyword>
<dbReference type="Gramene" id="KQL26326">
    <property type="protein sequence ID" value="KQL26326"/>
    <property type="gene ID" value="SETIT_032653mg"/>
</dbReference>
<dbReference type="EnsemblPlants" id="KQL26326">
    <property type="protein sequence ID" value="KQL26326"/>
    <property type="gene ID" value="SETIT_032653mg"/>
</dbReference>
<reference evidence="1" key="2">
    <citation type="submission" date="2018-08" db="UniProtKB">
        <authorList>
            <consortium name="EnsemblPlants"/>
        </authorList>
    </citation>
    <scope>IDENTIFICATION</scope>
    <source>
        <strain evidence="1">Yugu1</strain>
    </source>
</reference>
<organism evidence="1 2">
    <name type="scientific">Setaria italica</name>
    <name type="common">Foxtail millet</name>
    <name type="synonym">Panicum italicum</name>
    <dbReference type="NCBI Taxonomy" id="4555"/>
    <lineage>
        <taxon>Eukaryota</taxon>
        <taxon>Viridiplantae</taxon>
        <taxon>Streptophyta</taxon>
        <taxon>Embryophyta</taxon>
        <taxon>Tracheophyta</taxon>
        <taxon>Spermatophyta</taxon>
        <taxon>Magnoliopsida</taxon>
        <taxon>Liliopsida</taxon>
        <taxon>Poales</taxon>
        <taxon>Poaceae</taxon>
        <taxon>PACMAD clade</taxon>
        <taxon>Panicoideae</taxon>
        <taxon>Panicodae</taxon>
        <taxon>Paniceae</taxon>
        <taxon>Cenchrinae</taxon>
        <taxon>Setaria</taxon>
    </lineage>
</organism>
<dbReference type="AlphaFoldDB" id="K4A1B0"/>
<reference evidence="2" key="1">
    <citation type="journal article" date="2012" name="Nat. Biotechnol.">
        <title>Reference genome sequence of the model plant Setaria.</title>
        <authorList>
            <person name="Bennetzen J.L."/>
            <person name="Schmutz J."/>
            <person name="Wang H."/>
            <person name="Percifield R."/>
            <person name="Hawkins J."/>
            <person name="Pontaroli A.C."/>
            <person name="Estep M."/>
            <person name="Feng L."/>
            <person name="Vaughn J.N."/>
            <person name="Grimwood J."/>
            <person name="Jenkins J."/>
            <person name="Barry K."/>
            <person name="Lindquist E."/>
            <person name="Hellsten U."/>
            <person name="Deshpande S."/>
            <person name="Wang X."/>
            <person name="Wu X."/>
            <person name="Mitros T."/>
            <person name="Triplett J."/>
            <person name="Yang X."/>
            <person name="Ye C.Y."/>
            <person name="Mauro-Herrera M."/>
            <person name="Wang L."/>
            <person name="Li P."/>
            <person name="Sharma M."/>
            <person name="Sharma R."/>
            <person name="Ronald P.C."/>
            <person name="Panaud O."/>
            <person name="Kellogg E.A."/>
            <person name="Brutnell T.P."/>
            <person name="Doust A.N."/>
            <person name="Tuskan G.A."/>
            <person name="Rokhsar D."/>
            <person name="Devos K.M."/>
        </authorList>
    </citation>
    <scope>NUCLEOTIDE SEQUENCE [LARGE SCALE GENOMIC DNA]</scope>
    <source>
        <strain evidence="2">cv. Yugu1</strain>
    </source>
</reference>
<evidence type="ECO:0000313" key="1">
    <source>
        <dbReference type="EnsemblPlants" id="KQL26326"/>
    </source>
</evidence>
<accession>K4A1B0</accession>
<proteinExistence type="predicted"/>
<dbReference type="Proteomes" id="UP000004995">
    <property type="component" value="Unassembled WGS sequence"/>
</dbReference>
<dbReference type="HOGENOM" id="CLU_1312018_0_0_1"/>
<sequence>MAAAAGRAASCVVPASMARPSATAGRDELFIPVARRYVEAGSFDSCFSVPAGGRSRCVFAGGGTTARRAVPPPVGNGSKLQLRWILSLGGGRTYWFVMAALGPAPWISVPHLCDSDGYTLACRRAPAMCIHEDLDGASARNRPGGTGCSSRMGLPCQKRSSRNGNTQFEAACRQPHPPPSGSCLHGASAARCSAHLDAPPLCLVWPFPPL</sequence>
<evidence type="ECO:0000313" key="2">
    <source>
        <dbReference type="Proteomes" id="UP000004995"/>
    </source>
</evidence>
<name>K4A1B0_SETIT</name>
<dbReference type="InParanoid" id="K4A1B0"/>
<dbReference type="EMBL" id="AGNK02001298">
    <property type="status" value="NOT_ANNOTATED_CDS"/>
    <property type="molecule type" value="Genomic_DNA"/>
</dbReference>